<dbReference type="AlphaFoldDB" id="A0A091HBY5"/>
<evidence type="ECO:0000313" key="2">
    <source>
        <dbReference type="EMBL" id="KFO92949.1"/>
    </source>
</evidence>
<feature type="compositionally biased region" description="Polar residues" evidence="1">
    <location>
        <begin position="81"/>
        <end position="92"/>
    </location>
</feature>
<sequence>QPPVSMGMYRSLYKRDYRWGEDYKPPSKEDMKLKAKEFAVPQTEQGMTYSNGIVGERRVIPALSIKPSSRADDAGGRKAEGSTSGPKALQQRNSFTSVLPVAESYQPKYYPATEQAEKSERLRALAEPENELSYCQRLPAAAQTAGTAGILLRRQKMAPGWITHQQFNRGMHQARLREAQQNRSIMLGSSVLADGECFDLDGRSTYNTDFQHRPGARGGYCRAKKSLSHIFPEE</sequence>
<feature type="compositionally biased region" description="Basic and acidic residues" evidence="1">
    <location>
        <begin position="69"/>
        <end position="80"/>
    </location>
</feature>
<dbReference type="Proteomes" id="UP000054064">
    <property type="component" value="Unassembled WGS sequence"/>
</dbReference>
<proteinExistence type="predicted"/>
<protein>
    <submittedName>
        <fullName evidence="2">Uncharacterized protein</fullName>
    </submittedName>
</protein>
<gene>
    <name evidence="2" type="ORF">N320_07003</name>
</gene>
<evidence type="ECO:0000256" key="1">
    <source>
        <dbReference type="SAM" id="MobiDB-lite"/>
    </source>
</evidence>
<dbReference type="EMBL" id="KL531647">
    <property type="protein sequence ID" value="KFO92949.1"/>
    <property type="molecule type" value="Genomic_DNA"/>
</dbReference>
<evidence type="ECO:0000313" key="3">
    <source>
        <dbReference type="Proteomes" id="UP000054064"/>
    </source>
</evidence>
<organism evidence="2 3">
    <name type="scientific">Buceros rhinoceros silvestris</name>
    <dbReference type="NCBI Taxonomy" id="175836"/>
    <lineage>
        <taxon>Eukaryota</taxon>
        <taxon>Metazoa</taxon>
        <taxon>Chordata</taxon>
        <taxon>Craniata</taxon>
        <taxon>Vertebrata</taxon>
        <taxon>Euteleostomi</taxon>
        <taxon>Archelosauria</taxon>
        <taxon>Archosauria</taxon>
        <taxon>Dinosauria</taxon>
        <taxon>Saurischia</taxon>
        <taxon>Theropoda</taxon>
        <taxon>Coelurosauria</taxon>
        <taxon>Aves</taxon>
        <taxon>Neognathae</taxon>
        <taxon>Neoaves</taxon>
        <taxon>Telluraves</taxon>
        <taxon>Coraciimorphae</taxon>
        <taxon>Bucerotiformes</taxon>
        <taxon>Bucerotidae</taxon>
        <taxon>Buceros</taxon>
    </lineage>
</organism>
<reference evidence="2 3" key="1">
    <citation type="submission" date="2014-04" db="EMBL/GenBank/DDBJ databases">
        <title>Genome evolution of avian class.</title>
        <authorList>
            <person name="Zhang G."/>
            <person name="Li C."/>
        </authorList>
    </citation>
    <scope>NUCLEOTIDE SEQUENCE [LARGE SCALE GENOMIC DNA]</scope>
    <source>
        <strain evidence="2">BGI_N320</strain>
    </source>
</reference>
<keyword evidence="3" id="KW-1185">Reference proteome</keyword>
<name>A0A091HBY5_BUCRH</name>
<accession>A0A091HBY5</accession>
<feature type="non-terminal residue" evidence="2">
    <location>
        <position position="234"/>
    </location>
</feature>
<feature type="non-terminal residue" evidence="2">
    <location>
        <position position="1"/>
    </location>
</feature>
<feature type="region of interest" description="Disordered" evidence="1">
    <location>
        <begin position="64"/>
        <end position="92"/>
    </location>
</feature>